<keyword evidence="1" id="KW-0547">Nucleotide-binding</keyword>
<dbReference type="WBParaSite" id="TREG1_117650.1">
    <property type="protein sequence ID" value="TREG1_117650.1"/>
    <property type="gene ID" value="TREG1_117650"/>
</dbReference>
<evidence type="ECO:0000313" key="5">
    <source>
        <dbReference type="WBParaSite" id="TREG1_117650.1"/>
    </source>
</evidence>
<feature type="region of interest" description="Disordered" evidence="3">
    <location>
        <begin position="121"/>
        <end position="143"/>
    </location>
</feature>
<accession>A0AA85IYY6</accession>
<dbReference type="PROSITE" id="PS51419">
    <property type="entry name" value="RAB"/>
    <property type="match status" value="1"/>
</dbReference>
<keyword evidence="2" id="KW-0342">GTP-binding</keyword>
<dbReference type="PANTHER" id="PTHR24073">
    <property type="entry name" value="DRAB5-RELATED"/>
    <property type="match status" value="1"/>
</dbReference>
<dbReference type="Pfam" id="PF08477">
    <property type="entry name" value="Roc"/>
    <property type="match status" value="1"/>
</dbReference>
<dbReference type="Gene3D" id="3.40.50.300">
    <property type="entry name" value="P-loop containing nucleotide triphosphate hydrolases"/>
    <property type="match status" value="1"/>
</dbReference>
<dbReference type="GO" id="GO:0005525">
    <property type="term" value="F:GTP binding"/>
    <property type="evidence" value="ECO:0007669"/>
    <property type="project" value="UniProtKB-KW"/>
</dbReference>
<sequence>MEFEKAKVVVGGDSGVGKTALVHLICNQQPLLHPSYTIGCSVDIKVHLCKSDPTKERPYFIELWDIGGSNGHANTRSIFYQNLHGLILVYDCTNSKSQANLRKWLCDILGKHSMKKSESVDLGGVSGAGPTTTTTTTTAAGGSGSAGVGGGTAFLGNSNGVKVNLTTSQMASLLPIRSTENNIVNRFFSPIESLTNNNNNNNNNINDVRDQIYPPVLVIGTKLDLLCPRSLRSLRRVTSRFDEASALSSYMLLSSSHHHQQYHRGDAVSSDNNYCYPNIMMTPRSCISSVQFFEDTPQSSVSSASVAAASSWNSTYHQHHQQQLTTASMPLSSFQHQSQNQSVYVDLSDSRLSSTVLSNDCNNKVWNFAAEQGFSEILLNCNSIASVSPGSPQEAVLDRFFNEVINYKMLSMSMNCNLSSPDLSRTRRRLVDSRIPLYFLVFISSIYIISRSLQNRVPELRFLSLLSFFLYKWSQLPSILRQSS</sequence>
<evidence type="ECO:0000256" key="2">
    <source>
        <dbReference type="ARBA" id="ARBA00023134"/>
    </source>
</evidence>
<keyword evidence="4" id="KW-1185">Reference proteome</keyword>
<name>A0AA85IYY6_TRIRE</name>
<evidence type="ECO:0000256" key="3">
    <source>
        <dbReference type="SAM" id="MobiDB-lite"/>
    </source>
</evidence>
<feature type="compositionally biased region" description="Low complexity" evidence="3">
    <location>
        <begin position="128"/>
        <end position="140"/>
    </location>
</feature>
<evidence type="ECO:0000256" key="1">
    <source>
        <dbReference type="ARBA" id="ARBA00022741"/>
    </source>
</evidence>
<reference evidence="4" key="1">
    <citation type="submission" date="2022-06" db="EMBL/GenBank/DDBJ databases">
        <authorList>
            <person name="Berger JAMES D."/>
            <person name="Berger JAMES D."/>
        </authorList>
    </citation>
    <scope>NUCLEOTIDE SEQUENCE [LARGE SCALE GENOMIC DNA]</scope>
</reference>
<organism evidence="4 5">
    <name type="scientific">Trichobilharzia regenti</name>
    <name type="common">Nasal bird schistosome</name>
    <dbReference type="NCBI Taxonomy" id="157069"/>
    <lineage>
        <taxon>Eukaryota</taxon>
        <taxon>Metazoa</taxon>
        <taxon>Spiralia</taxon>
        <taxon>Lophotrochozoa</taxon>
        <taxon>Platyhelminthes</taxon>
        <taxon>Trematoda</taxon>
        <taxon>Digenea</taxon>
        <taxon>Strigeidida</taxon>
        <taxon>Schistosomatoidea</taxon>
        <taxon>Schistosomatidae</taxon>
        <taxon>Trichobilharzia</taxon>
    </lineage>
</organism>
<proteinExistence type="predicted"/>
<dbReference type="Proteomes" id="UP000050795">
    <property type="component" value="Unassembled WGS sequence"/>
</dbReference>
<dbReference type="AlphaFoldDB" id="A0AA85IYY6"/>
<protein>
    <submittedName>
        <fullName evidence="5">Uncharacterized protein</fullName>
    </submittedName>
</protein>
<dbReference type="SUPFAM" id="SSF52540">
    <property type="entry name" value="P-loop containing nucleoside triphosphate hydrolases"/>
    <property type="match status" value="1"/>
</dbReference>
<reference evidence="5" key="2">
    <citation type="submission" date="2023-11" db="UniProtKB">
        <authorList>
            <consortium name="WormBaseParasite"/>
        </authorList>
    </citation>
    <scope>IDENTIFICATION</scope>
</reference>
<evidence type="ECO:0000313" key="4">
    <source>
        <dbReference type="Proteomes" id="UP000050795"/>
    </source>
</evidence>
<dbReference type="InterPro" id="IPR027417">
    <property type="entry name" value="P-loop_NTPase"/>
</dbReference>